<name>A0AAV1JKJ5_9NEOP</name>
<dbReference type="InterPro" id="IPR002635">
    <property type="entry name" value="Chorion"/>
</dbReference>
<gene>
    <name evidence="5" type="ORF">LNINA_LOCUS8271</name>
</gene>
<keyword evidence="2" id="KW-0677">Repeat</keyword>
<dbReference type="GO" id="GO:0007304">
    <property type="term" value="P:chorion-containing eggshell formation"/>
    <property type="evidence" value="ECO:0007669"/>
    <property type="project" value="InterPro"/>
</dbReference>
<evidence type="ECO:0000256" key="1">
    <source>
        <dbReference type="ARBA" id="ARBA00005906"/>
    </source>
</evidence>
<comment type="similarity">
    <text evidence="1 3">Belongs to the chorion protein family.</text>
</comment>
<organism evidence="5 6">
    <name type="scientific">Leptosia nina</name>
    <dbReference type="NCBI Taxonomy" id="320188"/>
    <lineage>
        <taxon>Eukaryota</taxon>
        <taxon>Metazoa</taxon>
        <taxon>Ecdysozoa</taxon>
        <taxon>Arthropoda</taxon>
        <taxon>Hexapoda</taxon>
        <taxon>Insecta</taxon>
        <taxon>Pterygota</taxon>
        <taxon>Neoptera</taxon>
        <taxon>Endopterygota</taxon>
        <taxon>Lepidoptera</taxon>
        <taxon>Glossata</taxon>
        <taxon>Ditrysia</taxon>
        <taxon>Papilionoidea</taxon>
        <taxon>Pieridae</taxon>
        <taxon>Pierinae</taxon>
        <taxon>Leptosia</taxon>
    </lineage>
</organism>
<evidence type="ECO:0000313" key="5">
    <source>
        <dbReference type="EMBL" id="CAK1548923.1"/>
    </source>
</evidence>
<protein>
    <submittedName>
        <fullName evidence="5">Uncharacterized protein</fullName>
    </submittedName>
</protein>
<evidence type="ECO:0000313" key="6">
    <source>
        <dbReference type="Proteomes" id="UP001497472"/>
    </source>
</evidence>
<feature type="chain" id="PRO_5043673565" evidence="4">
    <location>
        <begin position="22"/>
        <end position="155"/>
    </location>
</feature>
<accession>A0AAV1JKJ5</accession>
<dbReference type="AlphaFoldDB" id="A0AAV1JKJ5"/>
<feature type="signal peptide" evidence="4">
    <location>
        <begin position="1"/>
        <end position="21"/>
    </location>
</feature>
<evidence type="ECO:0000256" key="4">
    <source>
        <dbReference type="SAM" id="SignalP"/>
    </source>
</evidence>
<keyword evidence="4" id="KW-0732">Signal</keyword>
<dbReference type="EMBL" id="CAVLEF010000011">
    <property type="protein sequence ID" value="CAK1548923.1"/>
    <property type="molecule type" value="Genomic_DNA"/>
</dbReference>
<reference evidence="5 6" key="1">
    <citation type="submission" date="2023-11" db="EMBL/GenBank/DDBJ databases">
        <authorList>
            <person name="Okamura Y."/>
        </authorList>
    </citation>
    <scope>NUCLEOTIDE SEQUENCE [LARGE SCALE GENOMIC DNA]</scope>
</reference>
<comment type="caution">
    <text evidence="5">The sequence shown here is derived from an EMBL/GenBank/DDBJ whole genome shotgun (WGS) entry which is preliminary data.</text>
</comment>
<evidence type="ECO:0000256" key="3">
    <source>
        <dbReference type="RuleBase" id="RU004378"/>
    </source>
</evidence>
<dbReference type="Proteomes" id="UP001497472">
    <property type="component" value="Unassembled WGS sequence"/>
</dbReference>
<keyword evidence="6" id="KW-1185">Reference proteome</keyword>
<dbReference type="GO" id="GO:0042600">
    <property type="term" value="C:egg chorion"/>
    <property type="evidence" value="ECO:0007669"/>
    <property type="project" value="InterPro"/>
</dbReference>
<dbReference type="GO" id="GO:0005213">
    <property type="term" value="F:structural constituent of egg chorion"/>
    <property type="evidence" value="ECO:0007669"/>
    <property type="project" value="InterPro"/>
</dbReference>
<dbReference type="Pfam" id="PF01723">
    <property type="entry name" value="Chorion_1"/>
    <property type="match status" value="1"/>
</dbReference>
<proteinExistence type="inferred from homology"/>
<sequence length="155" mass="15370">MVAKALLVICAQAFLIQSISSLYAPFGPYNAAYGPASALNAPWGAALASPYGPGLDTPYAPFNAVASAAASNGGPLPVASSSPVPANGVSVLSENRIQGPLAVAGELPFLGTVALEGPLPTYGSGAVNFGAGNGNVAITREEAPAYGYGRYGAWA</sequence>
<evidence type="ECO:0000256" key="2">
    <source>
        <dbReference type="ARBA" id="ARBA00022737"/>
    </source>
</evidence>